<evidence type="ECO:0000256" key="3">
    <source>
        <dbReference type="ARBA" id="ARBA00023163"/>
    </source>
</evidence>
<dbReference type="InterPro" id="IPR009057">
    <property type="entry name" value="Homeodomain-like_sf"/>
</dbReference>
<comment type="caution">
    <text evidence="5">The sequence shown here is derived from an EMBL/GenBank/DDBJ whole genome shotgun (WGS) entry which is preliminary data.</text>
</comment>
<dbReference type="PROSITE" id="PS01124">
    <property type="entry name" value="HTH_ARAC_FAMILY_2"/>
    <property type="match status" value="1"/>
</dbReference>
<dbReference type="EMBL" id="PXWF02000121">
    <property type="protein sequence ID" value="PWF49042.1"/>
    <property type="molecule type" value="Genomic_DNA"/>
</dbReference>
<dbReference type="InterPro" id="IPR018060">
    <property type="entry name" value="HTH_AraC"/>
</dbReference>
<dbReference type="SMART" id="SM00342">
    <property type="entry name" value="HTH_ARAC"/>
    <property type="match status" value="1"/>
</dbReference>
<organism evidence="5 6">
    <name type="scientific">Massilia glaciei</name>
    <dbReference type="NCBI Taxonomy" id="1524097"/>
    <lineage>
        <taxon>Bacteria</taxon>
        <taxon>Pseudomonadati</taxon>
        <taxon>Pseudomonadota</taxon>
        <taxon>Betaproteobacteria</taxon>
        <taxon>Burkholderiales</taxon>
        <taxon>Oxalobacteraceae</taxon>
        <taxon>Telluria group</taxon>
        <taxon>Massilia</taxon>
    </lineage>
</organism>
<dbReference type="Pfam" id="PF12833">
    <property type="entry name" value="HTH_18"/>
    <property type="match status" value="1"/>
</dbReference>
<keyword evidence="6" id="KW-1185">Reference proteome</keyword>
<dbReference type="InterPro" id="IPR028082">
    <property type="entry name" value="Peripla_BP_I"/>
</dbReference>
<evidence type="ECO:0000259" key="4">
    <source>
        <dbReference type="PROSITE" id="PS01124"/>
    </source>
</evidence>
<dbReference type="SUPFAM" id="SSF46689">
    <property type="entry name" value="Homeodomain-like"/>
    <property type="match status" value="1"/>
</dbReference>
<name>A0A2U2HNK3_9BURK</name>
<evidence type="ECO:0000256" key="2">
    <source>
        <dbReference type="ARBA" id="ARBA00023125"/>
    </source>
</evidence>
<evidence type="ECO:0000313" key="6">
    <source>
        <dbReference type="Proteomes" id="UP000241421"/>
    </source>
</evidence>
<evidence type="ECO:0000256" key="1">
    <source>
        <dbReference type="ARBA" id="ARBA00023015"/>
    </source>
</evidence>
<dbReference type="InterPro" id="IPR054031">
    <property type="entry name" value="XylR_PBP1"/>
</dbReference>
<dbReference type="Pfam" id="PF22177">
    <property type="entry name" value="PBP1_XylR"/>
    <property type="match status" value="1"/>
</dbReference>
<gene>
    <name evidence="5" type="ORF">C7C56_009175</name>
</gene>
<dbReference type="SUPFAM" id="SSF53822">
    <property type="entry name" value="Periplasmic binding protein-like I"/>
    <property type="match status" value="1"/>
</dbReference>
<dbReference type="PANTHER" id="PTHR30146">
    <property type="entry name" value="LACI-RELATED TRANSCRIPTIONAL REPRESSOR"/>
    <property type="match status" value="1"/>
</dbReference>
<sequence length="417" mass="45056">MKSVRAPARRFFRRRVGYDAFQGGTMGSRKRIALLFTTANFYYRDVAAGVAAYVARHGLDWELIAADLSACSIEQVAQWRIEGIIAEMDQPQAVEKLARARACLVGVGSASDDTPPGSFSLAGSDNFALVRSAYHYLVGQGARHMAMYSLPAAYNRHWVGERDSAFARLCRADGASAPLYRGHEPSVFAWESQLDELTAWLDGLPKPVAILAVNDTRARHLIQACAMAPPALAAQISIVGIDNDPLVQTLARVPISSVMHATDAIGSAAAALMHEDMLGLGLGVRRVLLPPSGMNGPALRGVSHGAAVARALHFIGLNATARIKAEQVARHVGLSRSWLERQFQRELGHSVHDAIFRRRLEAAERMLAEGGVTMAEVAARCGFSSVQYLYSVFARERGCTPRLYRDQRGPGAAPAAG</sequence>
<protein>
    <submittedName>
        <fullName evidence="5">XylR family transcriptional regulator</fullName>
    </submittedName>
</protein>
<keyword evidence="3" id="KW-0804">Transcription</keyword>
<accession>A0A2U2HNK3</accession>
<dbReference type="Gene3D" id="1.10.10.60">
    <property type="entry name" value="Homeodomain-like"/>
    <property type="match status" value="1"/>
</dbReference>
<dbReference type="PANTHER" id="PTHR30146:SF24">
    <property type="entry name" value="XYLOSE OPERON REGULATORY PROTEIN"/>
    <property type="match status" value="1"/>
</dbReference>
<dbReference type="Gene3D" id="3.40.50.2300">
    <property type="match status" value="2"/>
</dbReference>
<dbReference type="Proteomes" id="UP000241421">
    <property type="component" value="Unassembled WGS sequence"/>
</dbReference>
<dbReference type="InterPro" id="IPR018062">
    <property type="entry name" value="HTH_AraC-typ_CS"/>
</dbReference>
<dbReference type="OrthoDB" id="8766450at2"/>
<evidence type="ECO:0000313" key="5">
    <source>
        <dbReference type="EMBL" id="PWF49042.1"/>
    </source>
</evidence>
<feature type="domain" description="HTH araC/xylS-type" evidence="4">
    <location>
        <begin position="309"/>
        <end position="407"/>
    </location>
</feature>
<dbReference type="Pfam" id="PF13377">
    <property type="entry name" value="Peripla_BP_3"/>
    <property type="match status" value="1"/>
</dbReference>
<reference evidence="5 6" key="1">
    <citation type="submission" date="2018-04" db="EMBL/GenBank/DDBJ databases">
        <title>Massilia violaceinigra sp. nov., a novel purple-pigmented bacterium isolated from Tianshan glacier, Xinjiang, China.</title>
        <authorList>
            <person name="Wang H."/>
        </authorList>
    </citation>
    <scope>NUCLEOTIDE SEQUENCE [LARGE SCALE GENOMIC DNA]</scope>
    <source>
        <strain evidence="5 6">B448-2</strain>
    </source>
</reference>
<dbReference type="GO" id="GO:0003700">
    <property type="term" value="F:DNA-binding transcription factor activity"/>
    <property type="evidence" value="ECO:0007669"/>
    <property type="project" value="InterPro"/>
</dbReference>
<keyword evidence="1" id="KW-0805">Transcription regulation</keyword>
<dbReference type="PROSITE" id="PS00041">
    <property type="entry name" value="HTH_ARAC_FAMILY_1"/>
    <property type="match status" value="1"/>
</dbReference>
<dbReference type="AlphaFoldDB" id="A0A2U2HNK3"/>
<keyword evidence="2" id="KW-0238">DNA-binding</keyword>
<proteinExistence type="predicted"/>
<dbReference type="InterPro" id="IPR046335">
    <property type="entry name" value="LacI/GalR-like_sensor"/>
</dbReference>
<dbReference type="GO" id="GO:0000976">
    <property type="term" value="F:transcription cis-regulatory region binding"/>
    <property type="evidence" value="ECO:0007669"/>
    <property type="project" value="TreeGrafter"/>
</dbReference>